<proteinExistence type="predicted"/>
<protein>
    <submittedName>
        <fullName evidence="1">Uncharacterized protein</fullName>
    </submittedName>
</protein>
<accession>A0A382PEJ2</accession>
<dbReference type="EMBL" id="UINC01106532">
    <property type="protein sequence ID" value="SVC71267.1"/>
    <property type="molecule type" value="Genomic_DNA"/>
</dbReference>
<evidence type="ECO:0000313" key="1">
    <source>
        <dbReference type="EMBL" id="SVC71267.1"/>
    </source>
</evidence>
<name>A0A382PEJ2_9ZZZZ</name>
<gene>
    <name evidence="1" type="ORF">METZ01_LOCUS324121</name>
</gene>
<dbReference type="AlphaFoldDB" id="A0A382PEJ2"/>
<reference evidence="1" key="1">
    <citation type="submission" date="2018-05" db="EMBL/GenBank/DDBJ databases">
        <authorList>
            <person name="Lanie J.A."/>
            <person name="Ng W.-L."/>
            <person name="Kazmierczak K.M."/>
            <person name="Andrzejewski T.M."/>
            <person name="Davidsen T.M."/>
            <person name="Wayne K.J."/>
            <person name="Tettelin H."/>
            <person name="Glass J.I."/>
            <person name="Rusch D."/>
            <person name="Podicherti R."/>
            <person name="Tsui H.-C.T."/>
            <person name="Winkler M.E."/>
        </authorList>
    </citation>
    <scope>NUCLEOTIDE SEQUENCE</scope>
</reference>
<sequence length="106" mass="11635">MYVAPNGPWTESQAPCDIYLHPSSRVQVHPLLVADEPVFISRGLYRWVSCVETHHILLSSGICFIYYCGCSSQTGTLTSQPALDGVSHVLQEMPSIGNWDRVGSAV</sequence>
<organism evidence="1">
    <name type="scientific">marine metagenome</name>
    <dbReference type="NCBI Taxonomy" id="408172"/>
    <lineage>
        <taxon>unclassified sequences</taxon>
        <taxon>metagenomes</taxon>
        <taxon>ecological metagenomes</taxon>
    </lineage>
</organism>
<feature type="non-terminal residue" evidence="1">
    <location>
        <position position="106"/>
    </location>
</feature>